<comment type="catalytic activity">
    <reaction evidence="6">
        <text>7,8-dihydroneopterin 3'-triphosphate + H2O = 6-carboxy-5,6,7,8-tetrahydropterin + triphosphate + acetaldehyde + 2 H(+)</text>
        <dbReference type="Rhea" id="RHEA:27966"/>
        <dbReference type="ChEBI" id="CHEBI:15343"/>
        <dbReference type="ChEBI" id="CHEBI:15377"/>
        <dbReference type="ChEBI" id="CHEBI:15378"/>
        <dbReference type="ChEBI" id="CHEBI:18036"/>
        <dbReference type="ChEBI" id="CHEBI:58462"/>
        <dbReference type="ChEBI" id="CHEBI:61032"/>
        <dbReference type="EC" id="4.1.2.50"/>
    </reaction>
</comment>
<dbReference type="Pfam" id="PF01242">
    <property type="entry name" value="PTPS"/>
    <property type="match status" value="2"/>
</dbReference>
<comment type="caution">
    <text evidence="7">The sequence shown here is derived from an EMBL/GenBank/DDBJ whole genome shotgun (WGS) entry which is preliminary data.</text>
</comment>
<evidence type="ECO:0000256" key="6">
    <source>
        <dbReference type="ARBA" id="ARBA00048807"/>
    </source>
</evidence>
<dbReference type="EC" id="4.1.2.50" evidence="3"/>
<gene>
    <name evidence="7" type="ORF">ABVT43_13055</name>
</gene>
<comment type="pathway">
    <text evidence="1">Purine metabolism; 7-cyano-7-deazaguanine biosynthesis.</text>
</comment>
<evidence type="ECO:0000256" key="3">
    <source>
        <dbReference type="ARBA" id="ARBA00012982"/>
    </source>
</evidence>
<accession>A0ABV2BVV8</accession>
<dbReference type="EMBL" id="JBEVCJ010000016">
    <property type="protein sequence ID" value="MET1256061.1"/>
    <property type="molecule type" value="Genomic_DNA"/>
</dbReference>
<dbReference type="InterPro" id="IPR007115">
    <property type="entry name" value="6-PTP_synth/QueD"/>
</dbReference>
<evidence type="ECO:0000313" key="7">
    <source>
        <dbReference type="EMBL" id="MET1256061.1"/>
    </source>
</evidence>
<evidence type="ECO:0000313" key="8">
    <source>
        <dbReference type="Proteomes" id="UP001548189"/>
    </source>
</evidence>
<evidence type="ECO:0000256" key="4">
    <source>
        <dbReference type="ARBA" id="ARBA00018141"/>
    </source>
</evidence>
<proteinExistence type="inferred from homology"/>
<comment type="similarity">
    <text evidence="2">Belongs to the PTPS family. QueD subfamily.</text>
</comment>
<evidence type="ECO:0000256" key="5">
    <source>
        <dbReference type="ARBA" id="ARBA00031449"/>
    </source>
</evidence>
<name>A0ABV2BVV8_9GAMM</name>
<dbReference type="SUPFAM" id="SSF55620">
    <property type="entry name" value="Tetrahydrobiopterin biosynthesis enzymes-like"/>
    <property type="match status" value="2"/>
</dbReference>
<reference evidence="7 8" key="1">
    <citation type="submission" date="2024-06" db="EMBL/GenBank/DDBJ databases">
        <authorList>
            <person name="Li F."/>
        </authorList>
    </citation>
    <scope>NUCLEOTIDE SEQUENCE [LARGE SCALE GENOMIC DNA]</scope>
    <source>
        <strain evidence="7 8">GXAS 311</strain>
    </source>
</reference>
<evidence type="ECO:0000256" key="1">
    <source>
        <dbReference type="ARBA" id="ARBA00005061"/>
    </source>
</evidence>
<dbReference type="InterPro" id="IPR038418">
    <property type="entry name" value="6-PTP_synth/QueD_sf"/>
</dbReference>
<keyword evidence="8" id="KW-1185">Reference proteome</keyword>
<dbReference type="Proteomes" id="UP001548189">
    <property type="component" value="Unassembled WGS sequence"/>
</dbReference>
<dbReference type="Gene3D" id="3.30.479.10">
    <property type="entry name" value="6-pyruvoyl tetrahydropterin synthase/QueD"/>
    <property type="match status" value="2"/>
</dbReference>
<organism evidence="7 8">
    <name type="scientific">Aliikangiella maris</name>
    <dbReference type="NCBI Taxonomy" id="3162458"/>
    <lineage>
        <taxon>Bacteria</taxon>
        <taxon>Pseudomonadati</taxon>
        <taxon>Pseudomonadota</taxon>
        <taxon>Gammaproteobacteria</taxon>
        <taxon>Oceanospirillales</taxon>
        <taxon>Pleioneaceae</taxon>
        <taxon>Aliikangiella</taxon>
    </lineage>
</organism>
<dbReference type="RefSeq" id="WP_353896646.1">
    <property type="nucleotide sequence ID" value="NZ_JBEVCJ010000016.1"/>
</dbReference>
<sequence length="284" mass="32325">MQALFVDQLSVIDFAYFHPQRGIVGESLILDVELHGELNDEGMLFDFSFVKKRIKSCVDNLVDHKFLVATGAANIKVTPSPEQLVLELTTTNGDYIEHISPQQAVYLLDSTEVTPEAIIQSIQPEILKILPDNVTQINLRLSPEKIEQDYYHYSHGLKKHFGDCQRIAHGHRSRIEVFIDNNFSADYSKYIAQMWSDIYLATKEDILTSKIINGADYYIFQYHANQGMFQLTIPQNKCYLLETDTTVELIADFLAQHIKQKNPNAKVKVKAYEGVDKGAIVVLN</sequence>
<evidence type="ECO:0000256" key="2">
    <source>
        <dbReference type="ARBA" id="ARBA00008900"/>
    </source>
</evidence>
<protein>
    <recommendedName>
        <fullName evidence="4">6-carboxy-5,6,7,8-tetrahydropterin synthase</fullName>
        <ecNumber evidence="3">4.1.2.50</ecNumber>
    </recommendedName>
    <alternativeName>
        <fullName evidence="5">Queuosine biosynthesis protein QueD</fullName>
    </alternativeName>
</protein>